<dbReference type="EMBL" id="LAZR01000125">
    <property type="protein sequence ID" value="KKN88912.1"/>
    <property type="molecule type" value="Genomic_DNA"/>
</dbReference>
<evidence type="ECO:0000256" key="2">
    <source>
        <dbReference type="ARBA" id="ARBA00023235"/>
    </source>
</evidence>
<reference evidence="5" key="1">
    <citation type="journal article" date="2015" name="Nature">
        <title>Complex archaea that bridge the gap between prokaryotes and eukaryotes.</title>
        <authorList>
            <person name="Spang A."/>
            <person name="Saw J.H."/>
            <person name="Jorgensen S.L."/>
            <person name="Zaremba-Niedzwiedzka K."/>
            <person name="Martijn J."/>
            <person name="Lind A.E."/>
            <person name="van Eijk R."/>
            <person name="Schleper C."/>
            <person name="Guy L."/>
            <person name="Ettema T.J."/>
        </authorList>
    </citation>
    <scope>NUCLEOTIDE SEQUENCE</scope>
</reference>
<evidence type="ECO:0000256" key="1">
    <source>
        <dbReference type="ARBA" id="ARBA00022857"/>
    </source>
</evidence>
<dbReference type="GO" id="GO:0005975">
    <property type="term" value="P:carbohydrate metabolic process"/>
    <property type="evidence" value="ECO:0007669"/>
    <property type="project" value="InterPro"/>
</dbReference>
<protein>
    <recommendedName>
        <fullName evidence="4">NAD-dependent epimerase/dehydratase domain-containing protein</fullName>
    </recommendedName>
</protein>
<accession>A0A0F9UN33</accession>
<dbReference type="Pfam" id="PF01370">
    <property type="entry name" value="Epimerase"/>
    <property type="match status" value="1"/>
</dbReference>
<organism evidence="5">
    <name type="scientific">marine sediment metagenome</name>
    <dbReference type="NCBI Taxonomy" id="412755"/>
    <lineage>
        <taxon>unclassified sequences</taxon>
        <taxon>metagenomes</taxon>
        <taxon>ecological metagenomes</taxon>
    </lineage>
</organism>
<dbReference type="Gene3D" id="3.90.25.10">
    <property type="entry name" value="UDP-galactose 4-epimerase, domain 1"/>
    <property type="match status" value="1"/>
</dbReference>
<dbReference type="NCBIfam" id="TIGR02197">
    <property type="entry name" value="heptose_epim"/>
    <property type="match status" value="1"/>
</dbReference>
<sequence length="317" mass="36242">MRYLVTGAAGFIGARFVESCNKEKIELISVDKLANFSRPDHDGLDFGLKLDTDDIMQHLLHDAPRHIDAIIHLGAITDTAASDIHELRRLNTDFSHDLWEYASEYLVPFVYASSAATYGAADTFSDDEDDLRNLMPLNHYGMSKHAFDLDVLKLERRGIVPPSWAGFKFFNVYGYGESHKGRMASMVYQALKQIKETKKLILFRSHNEEYDDGMQSRDFIYVDDVVKVLHWSIANSKRGIYNLGTGASSPFLDLAIKAFEALKVFPKIVWVDTPEDIRDQYQYYTKAEMTKLRRAGYTQSFIDLQRGINAYVRRLGL</sequence>
<dbReference type="GO" id="GO:0008712">
    <property type="term" value="F:ADP-glyceromanno-heptose 6-epimerase activity"/>
    <property type="evidence" value="ECO:0007669"/>
    <property type="project" value="InterPro"/>
</dbReference>
<dbReference type="SUPFAM" id="SSF51735">
    <property type="entry name" value="NAD(P)-binding Rossmann-fold domains"/>
    <property type="match status" value="1"/>
</dbReference>
<evidence type="ECO:0000256" key="3">
    <source>
        <dbReference type="ARBA" id="ARBA00023277"/>
    </source>
</evidence>
<dbReference type="InterPro" id="IPR011912">
    <property type="entry name" value="Heptose_epim"/>
</dbReference>
<proteinExistence type="predicted"/>
<keyword evidence="2" id="KW-0413">Isomerase</keyword>
<dbReference type="AlphaFoldDB" id="A0A0F9UN33"/>
<evidence type="ECO:0000313" key="5">
    <source>
        <dbReference type="EMBL" id="KKN88912.1"/>
    </source>
</evidence>
<dbReference type="PANTHER" id="PTHR43103:SF3">
    <property type="entry name" value="ADP-L-GLYCERO-D-MANNO-HEPTOSE-6-EPIMERASE"/>
    <property type="match status" value="1"/>
</dbReference>
<feature type="domain" description="NAD-dependent epimerase/dehydratase" evidence="4">
    <location>
        <begin position="4"/>
        <end position="244"/>
    </location>
</feature>
<comment type="caution">
    <text evidence="5">The sequence shown here is derived from an EMBL/GenBank/DDBJ whole genome shotgun (WGS) entry which is preliminary data.</text>
</comment>
<evidence type="ECO:0000259" key="4">
    <source>
        <dbReference type="Pfam" id="PF01370"/>
    </source>
</evidence>
<dbReference type="Gene3D" id="3.40.50.720">
    <property type="entry name" value="NAD(P)-binding Rossmann-like Domain"/>
    <property type="match status" value="1"/>
</dbReference>
<dbReference type="InterPro" id="IPR036291">
    <property type="entry name" value="NAD(P)-bd_dom_sf"/>
</dbReference>
<dbReference type="InterPro" id="IPR001509">
    <property type="entry name" value="Epimerase_deHydtase"/>
</dbReference>
<name>A0A0F9UN33_9ZZZZ</name>
<keyword evidence="1" id="KW-0521">NADP</keyword>
<dbReference type="GO" id="GO:0050661">
    <property type="term" value="F:NADP binding"/>
    <property type="evidence" value="ECO:0007669"/>
    <property type="project" value="InterPro"/>
</dbReference>
<gene>
    <name evidence="5" type="ORF">LCGC14_0245190</name>
</gene>
<keyword evidence="3" id="KW-0119">Carbohydrate metabolism</keyword>
<dbReference type="PANTHER" id="PTHR43103">
    <property type="entry name" value="NUCLEOSIDE-DIPHOSPHATE-SUGAR EPIMERASE"/>
    <property type="match status" value="1"/>
</dbReference>